<evidence type="ECO:0000256" key="2">
    <source>
        <dbReference type="ARBA" id="ARBA00022692"/>
    </source>
</evidence>
<feature type="transmembrane region" description="Helical" evidence="7">
    <location>
        <begin position="362"/>
        <end position="381"/>
    </location>
</feature>
<dbReference type="Gene3D" id="1.20.1720.10">
    <property type="entry name" value="Multidrug resistance protein D"/>
    <property type="match status" value="1"/>
</dbReference>
<feature type="transmembrane region" description="Helical" evidence="7">
    <location>
        <begin position="387"/>
        <end position="413"/>
    </location>
</feature>
<feature type="region of interest" description="Disordered" evidence="6">
    <location>
        <begin position="1"/>
        <end position="34"/>
    </location>
</feature>
<feature type="transmembrane region" description="Helical" evidence="7">
    <location>
        <begin position="139"/>
        <end position="157"/>
    </location>
</feature>
<dbReference type="PANTHER" id="PTHR42718">
    <property type="entry name" value="MAJOR FACILITATOR SUPERFAMILY MULTIDRUG TRANSPORTER MFSC"/>
    <property type="match status" value="1"/>
</dbReference>
<evidence type="ECO:0000256" key="1">
    <source>
        <dbReference type="ARBA" id="ARBA00004651"/>
    </source>
</evidence>
<keyword evidence="4 7" id="KW-0472">Membrane</keyword>
<dbReference type="CDD" id="cd17321">
    <property type="entry name" value="MFS_MMR_MDR_like"/>
    <property type="match status" value="1"/>
</dbReference>
<evidence type="ECO:0000256" key="7">
    <source>
        <dbReference type="SAM" id="Phobius"/>
    </source>
</evidence>
<proteinExistence type="predicted"/>
<dbReference type="EMBL" id="JAVRFD010000037">
    <property type="protein sequence ID" value="MDT0549735.1"/>
    <property type="molecule type" value="Genomic_DNA"/>
</dbReference>
<feature type="compositionally biased region" description="Basic and acidic residues" evidence="6">
    <location>
        <begin position="1"/>
        <end position="17"/>
    </location>
</feature>
<keyword evidence="2 7" id="KW-0812">Transmembrane</keyword>
<dbReference type="PROSITE" id="PS50850">
    <property type="entry name" value="MFS"/>
    <property type="match status" value="1"/>
</dbReference>
<feature type="transmembrane region" description="Helical" evidence="7">
    <location>
        <begin position="332"/>
        <end position="350"/>
    </location>
</feature>
<dbReference type="PANTHER" id="PTHR42718:SF40">
    <property type="entry name" value="METHYLENOMYCIN A RESISTANCE PROTEIN"/>
    <property type="match status" value="1"/>
</dbReference>
<keyword evidence="10" id="KW-1185">Reference proteome</keyword>
<evidence type="ECO:0000256" key="6">
    <source>
        <dbReference type="SAM" id="MobiDB-lite"/>
    </source>
</evidence>
<feature type="transmembrane region" description="Helical" evidence="7">
    <location>
        <begin position="42"/>
        <end position="62"/>
    </location>
</feature>
<feature type="transmembrane region" description="Helical" evidence="7">
    <location>
        <begin position="194"/>
        <end position="212"/>
    </location>
</feature>
<evidence type="ECO:0000256" key="4">
    <source>
        <dbReference type="ARBA" id="ARBA00023136"/>
    </source>
</evidence>
<comment type="caution">
    <text evidence="9">The sequence shown here is derived from an EMBL/GenBank/DDBJ whole genome shotgun (WGS) entry which is preliminary data.</text>
</comment>
<feature type="transmembrane region" description="Helical" evidence="7">
    <location>
        <begin position="301"/>
        <end position="320"/>
    </location>
</feature>
<feature type="compositionally biased region" description="Basic and acidic residues" evidence="6">
    <location>
        <begin position="25"/>
        <end position="34"/>
    </location>
</feature>
<dbReference type="Proteomes" id="UP001180754">
    <property type="component" value="Unassembled WGS sequence"/>
</dbReference>
<feature type="transmembrane region" description="Helical" evidence="7">
    <location>
        <begin position="252"/>
        <end position="274"/>
    </location>
</feature>
<dbReference type="RefSeq" id="WP_311730307.1">
    <property type="nucleotide sequence ID" value="NZ_JAVRFD010000037.1"/>
</dbReference>
<feature type="transmembrane region" description="Helical" evidence="7">
    <location>
        <begin position="461"/>
        <end position="479"/>
    </location>
</feature>
<dbReference type="InterPro" id="IPR036259">
    <property type="entry name" value="MFS_trans_sf"/>
</dbReference>
<feature type="domain" description="Major facilitator superfamily (MFS) profile" evidence="8">
    <location>
        <begin position="41"/>
        <end position="483"/>
    </location>
</feature>
<dbReference type="SUPFAM" id="SSF103473">
    <property type="entry name" value="MFS general substrate transporter"/>
    <property type="match status" value="1"/>
</dbReference>
<reference evidence="9" key="1">
    <citation type="submission" date="2024-05" db="EMBL/GenBank/DDBJ databases">
        <title>30 novel species of actinomycetes from the DSMZ collection.</title>
        <authorList>
            <person name="Nouioui I."/>
        </authorList>
    </citation>
    <scope>NUCLEOTIDE SEQUENCE</scope>
    <source>
        <strain evidence="9">DSM 41529</strain>
    </source>
</reference>
<evidence type="ECO:0000256" key="5">
    <source>
        <dbReference type="ARBA" id="ARBA00023251"/>
    </source>
</evidence>
<feature type="transmembrane region" description="Helical" evidence="7">
    <location>
        <begin position="434"/>
        <end position="455"/>
    </location>
</feature>
<evidence type="ECO:0000256" key="3">
    <source>
        <dbReference type="ARBA" id="ARBA00022989"/>
    </source>
</evidence>
<protein>
    <submittedName>
        <fullName evidence="9">MFS transporter</fullName>
    </submittedName>
</protein>
<gene>
    <name evidence="9" type="ORF">RND15_44890</name>
</gene>
<comment type="subcellular location">
    <subcellularLocation>
        <location evidence="1">Cell membrane</location>
        <topology evidence="1">Multi-pass membrane protein</topology>
    </subcellularLocation>
</comment>
<evidence type="ECO:0000313" key="10">
    <source>
        <dbReference type="Proteomes" id="UP001180754"/>
    </source>
</evidence>
<dbReference type="Pfam" id="PF07690">
    <property type="entry name" value="MFS_1"/>
    <property type="match status" value="1"/>
</dbReference>
<dbReference type="InterPro" id="IPR020846">
    <property type="entry name" value="MFS_dom"/>
</dbReference>
<feature type="transmembrane region" description="Helical" evidence="7">
    <location>
        <begin position="224"/>
        <end position="246"/>
    </location>
</feature>
<keyword evidence="5" id="KW-0046">Antibiotic resistance</keyword>
<accession>A0ABU2XW17</accession>
<name>A0ABU2XW17_9ACTN</name>
<sequence length="500" mass="50095">MITRTDRARQRADEPGHSAKAKSNGKAEGEGRATEKRQGVQLLALALGFVMATLDVTIMNVAGPQLRSGLDLTLSGLTWVVDGYVLVFASLLLLAGSLAGRFGARRIYLAGLGLFTAASLVCAVAPVAGVLVAGRLAQGAGAALFMPSSLTLLMNAFPGGPERARVLGIWSAIVSTAAGVGPAVGGLLVGGLGWRSIFLVNLPVGLAALVLARRYVAPLPGRAMPLGAGGHALGLVALAALAYGLIQGPETGWGAAPVLAAFALALLAGAAFAVRERATGTTARVLPGALFANARFSTANAVGFLFNLGCYGGMFMLGLFLQNARGASPMEAGLQLLPTQMVFLLGNVLYAKAGHRVGNRAALAGSLLYAAAGTTALAVVISPGLPYWALAVILGAFNTGLGVASPAMTGALMDAAGREHASIASATLNANRQIGTLVGIAVMGAVLAGAGGWYAGAAASFGLAGAAYAGAALLAWFGLRAPRADRAVHASGRGARTLPG</sequence>
<evidence type="ECO:0000259" key="8">
    <source>
        <dbReference type="PROSITE" id="PS50850"/>
    </source>
</evidence>
<feature type="transmembrane region" description="Helical" evidence="7">
    <location>
        <begin position="107"/>
        <end position="133"/>
    </location>
</feature>
<organism evidence="9 10">
    <name type="scientific">Streptomyces lonegramiae</name>
    <dbReference type="NCBI Taxonomy" id="3075524"/>
    <lineage>
        <taxon>Bacteria</taxon>
        <taxon>Bacillati</taxon>
        <taxon>Actinomycetota</taxon>
        <taxon>Actinomycetes</taxon>
        <taxon>Kitasatosporales</taxon>
        <taxon>Streptomycetaceae</taxon>
        <taxon>Streptomyces</taxon>
    </lineage>
</organism>
<feature type="transmembrane region" description="Helical" evidence="7">
    <location>
        <begin position="169"/>
        <end position="188"/>
    </location>
</feature>
<dbReference type="InterPro" id="IPR011701">
    <property type="entry name" value="MFS"/>
</dbReference>
<evidence type="ECO:0000313" key="9">
    <source>
        <dbReference type="EMBL" id="MDT0549735.1"/>
    </source>
</evidence>
<keyword evidence="3 7" id="KW-1133">Transmembrane helix</keyword>
<dbReference type="Gene3D" id="1.20.1250.20">
    <property type="entry name" value="MFS general substrate transporter like domains"/>
    <property type="match status" value="1"/>
</dbReference>
<feature type="transmembrane region" description="Helical" evidence="7">
    <location>
        <begin position="74"/>
        <end position="95"/>
    </location>
</feature>